<reference evidence="2" key="1">
    <citation type="submission" date="2023-03" db="UniProtKB">
        <authorList>
            <consortium name="Ensembl"/>
        </authorList>
    </citation>
    <scope>IDENTIFICATION</scope>
</reference>
<accession>A0A8C4M5D6</accession>
<dbReference type="Ensembl" id="ENSEAST00005023729.1">
    <property type="protein sequence ID" value="ENSEASP00005021869.1"/>
    <property type="gene ID" value="ENSEASG00005014933.1"/>
</dbReference>
<name>A0A8C4M5D6_EQUAS</name>
<protein>
    <submittedName>
        <fullName evidence="2">Uncharacterized protein</fullName>
    </submittedName>
</protein>
<sequence>MYRAPLPPGSEANSPGLQLPETPTGSPILIGPLRHLSANQPQEVGCSLGSATNDKREEAGAPAADRRSVVEAWRDPRRVGSRSPTANSVIRGATRQPSLRNNDLARHPRMPRRLWSPLLLPAAVLTPRPRLSLAPRRRPEELQVPGDPKRACRRLDAAVQEWGCAQVRASTLGSWSVEELELKHRGCPLSARPESGQARPGTGIPQNGGGSLAQPCPRCVAGESGHFNHTENR</sequence>
<dbReference type="AlphaFoldDB" id="A0A8C4M5D6"/>
<proteinExistence type="predicted"/>
<feature type="region of interest" description="Disordered" evidence="1">
    <location>
        <begin position="188"/>
        <end position="233"/>
    </location>
</feature>
<organism evidence="2">
    <name type="scientific">Equus asinus asinus</name>
    <dbReference type="NCBI Taxonomy" id="83772"/>
    <lineage>
        <taxon>Eukaryota</taxon>
        <taxon>Metazoa</taxon>
        <taxon>Chordata</taxon>
        <taxon>Craniata</taxon>
        <taxon>Vertebrata</taxon>
        <taxon>Euteleostomi</taxon>
        <taxon>Mammalia</taxon>
        <taxon>Eutheria</taxon>
        <taxon>Laurasiatheria</taxon>
        <taxon>Perissodactyla</taxon>
        <taxon>Equidae</taxon>
        <taxon>Equus</taxon>
    </lineage>
</organism>
<evidence type="ECO:0000313" key="2">
    <source>
        <dbReference type="Ensembl" id="ENSEASP00005021869.1"/>
    </source>
</evidence>
<feature type="compositionally biased region" description="Basic and acidic residues" evidence="1">
    <location>
        <begin position="53"/>
        <end position="68"/>
    </location>
</feature>
<evidence type="ECO:0000256" key="1">
    <source>
        <dbReference type="SAM" id="MobiDB-lite"/>
    </source>
</evidence>
<feature type="compositionally biased region" description="Polar residues" evidence="1">
    <location>
        <begin position="11"/>
        <end position="25"/>
    </location>
</feature>
<feature type="region of interest" description="Disordered" evidence="1">
    <location>
        <begin position="1"/>
        <end position="68"/>
    </location>
</feature>